<gene>
    <name evidence="2" type="ORF">FA14DRAFT_174781</name>
</gene>
<feature type="region of interest" description="Disordered" evidence="1">
    <location>
        <begin position="551"/>
        <end position="624"/>
    </location>
</feature>
<dbReference type="RefSeq" id="XP_025352199.1">
    <property type="nucleotide sequence ID" value="XM_025500557.1"/>
</dbReference>
<dbReference type="Proteomes" id="UP000245771">
    <property type="component" value="Unassembled WGS sequence"/>
</dbReference>
<dbReference type="OrthoDB" id="77828at2759"/>
<dbReference type="InterPro" id="IPR012340">
    <property type="entry name" value="NA-bd_OB-fold"/>
</dbReference>
<evidence type="ECO:0000313" key="3">
    <source>
        <dbReference type="Proteomes" id="UP000245771"/>
    </source>
</evidence>
<dbReference type="Gene3D" id="2.40.50.140">
    <property type="entry name" value="Nucleic acid-binding proteins"/>
    <property type="match status" value="1"/>
</dbReference>
<dbReference type="GeneID" id="37022338"/>
<feature type="compositionally biased region" description="Polar residues" evidence="1">
    <location>
        <begin position="605"/>
        <end position="615"/>
    </location>
</feature>
<evidence type="ECO:0000313" key="2">
    <source>
        <dbReference type="EMBL" id="PWN31897.1"/>
    </source>
</evidence>
<feature type="compositionally biased region" description="Basic and acidic residues" evidence="1">
    <location>
        <begin position="556"/>
        <end position="588"/>
    </location>
</feature>
<organism evidence="2 3">
    <name type="scientific">Meira miltonrushii</name>
    <dbReference type="NCBI Taxonomy" id="1280837"/>
    <lineage>
        <taxon>Eukaryota</taxon>
        <taxon>Fungi</taxon>
        <taxon>Dikarya</taxon>
        <taxon>Basidiomycota</taxon>
        <taxon>Ustilaginomycotina</taxon>
        <taxon>Exobasidiomycetes</taxon>
        <taxon>Exobasidiales</taxon>
        <taxon>Brachybasidiaceae</taxon>
        <taxon>Meira</taxon>
    </lineage>
</organism>
<feature type="compositionally biased region" description="Basic and acidic residues" evidence="1">
    <location>
        <begin position="138"/>
        <end position="148"/>
    </location>
</feature>
<dbReference type="STRING" id="1280837.A0A316V2W3"/>
<reference evidence="2 3" key="1">
    <citation type="journal article" date="2018" name="Mol. Biol. Evol.">
        <title>Broad Genomic Sampling Reveals a Smut Pathogenic Ancestry of the Fungal Clade Ustilaginomycotina.</title>
        <authorList>
            <person name="Kijpornyongpan T."/>
            <person name="Mondo S.J."/>
            <person name="Barry K."/>
            <person name="Sandor L."/>
            <person name="Lee J."/>
            <person name="Lipzen A."/>
            <person name="Pangilinan J."/>
            <person name="LaButti K."/>
            <person name="Hainaut M."/>
            <person name="Henrissat B."/>
            <person name="Grigoriev I.V."/>
            <person name="Spatafora J.W."/>
            <person name="Aime M.C."/>
        </authorList>
    </citation>
    <scope>NUCLEOTIDE SEQUENCE [LARGE SCALE GENOMIC DNA]</scope>
    <source>
        <strain evidence="2 3">MCA 3882</strain>
    </source>
</reference>
<name>A0A316V2W3_9BASI</name>
<proteinExistence type="predicted"/>
<keyword evidence="3" id="KW-1185">Reference proteome</keyword>
<dbReference type="EMBL" id="KZ819606">
    <property type="protein sequence ID" value="PWN31897.1"/>
    <property type="molecule type" value="Genomic_DNA"/>
</dbReference>
<protein>
    <recommendedName>
        <fullName evidence="4">CST complex subunit Stn1 N-terminal domain-containing protein</fullName>
    </recommendedName>
</protein>
<accession>A0A316V2W3</accession>
<dbReference type="AlphaFoldDB" id="A0A316V2W3"/>
<feature type="region of interest" description="Disordered" evidence="1">
    <location>
        <begin position="1"/>
        <end position="171"/>
    </location>
</feature>
<feature type="compositionally biased region" description="Low complexity" evidence="1">
    <location>
        <begin position="100"/>
        <end position="114"/>
    </location>
</feature>
<feature type="region of interest" description="Disordered" evidence="1">
    <location>
        <begin position="696"/>
        <end position="715"/>
    </location>
</feature>
<feature type="compositionally biased region" description="Polar residues" evidence="1">
    <location>
        <begin position="48"/>
        <end position="64"/>
    </location>
</feature>
<dbReference type="InParanoid" id="A0A316V2W3"/>
<evidence type="ECO:0000256" key="1">
    <source>
        <dbReference type="SAM" id="MobiDB-lite"/>
    </source>
</evidence>
<evidence type="ECO:0008006" key="4">
    <source>
        <dbReference type="Google" id="ProtNLM"/>
    </source>
</evidence>
<sequence length="885" mass="99577">MTSSQAGPSRPRALEPLRTSYSRSAGRGANEGSNASKAFIPLRPSVRADQSSNRIALQSQNTQKKALEPIRITKQYAAPVQQPSARRALEPIGGRRSRSDQSSSISDSSWSNSSGETKSYHRKRALEPIEPRQVAPRPQDRQKTDKADIAPVQKRSKTLEPITRQSIPRLQDKQEAEIVSVQKRRKALEPIKRQSAGVSSGKLIANCKVREPIKSSTNTASPIEGIEVEQRKVNNKAMIPLKSRLRKEVEADKKSEGESSHRKVMLPIRPRSAVDTEEGKKGKALEPLRRSDKQSMDQVCAGSRAYAALDHARHATKILCYDLQRMKPCSNKNGISLGTYSHLKRETVFVHIVGRIVGIEEKDHKVKWLIDDGSAVVAAHHAYDPRPVVVQKDVESKVDKGKRRAVEETVDMASGIPSEYIRPPTPIKVPKRETKIEAILRATTNNQKFKHTYRHLPICSLVSVVGRVDSWFKGEMIVQVDRIIPSGFSKDEPTVRAPREGYIELLNNPNMESEHIHDTVLLATTEYANDAGTAPAEPPQDQSVANRIKVGPAGSRSERHEEANRLRQSKRKFDENSTESEKKEKRQNNDTNTTYSPRLSADVEASTTLPEQSAPQRRMRDFRKIPDRQINDQLLRIYVQKHISDHCRQPLDAEDQARGDLPPTFTINYLQTVTTLRLLADRVVDVAVKKREGKKRKIEANASTSSTSHPVRDAGKRQRLFESVIRNIVADGMVVVSDGRKHPPVSPFNGEKPRDFSEFLRSKQGKLLDWEEGKDEHSMCKFTPTVVSGDFVTAKQMQTEEDVSMMRWRGSHKTAQSKGQEVYQVVTPTLLADPIREVVGFKSGEAFDSIPAHKIKERLRLLDDRWQYIRPESVAESIAYLRAQL</sequence>